<dbReference type="PROSITE" id="PS51257">
    <property type="entry name" value="PROKAR_LIPOPROTEIN"/>
    <property type="match status" value="1"/>
</dbReference>
<name>A0ABW7EMZ4_9BURK</name>
<evidence type="ECO:0000313" key="2">
    <source>
        <dbReference type="EMBL" id="MFG6413645.1"/>
    </source>
</evidence>
<gene>
    <name evidence="2" type="ORF">ACG02S_07000</name>
</gene>
<evidence type="ECO:0000313" key="3">
    <source>
        <dbReference type="Proteomes" id="UP001606300"/>
    </source>
</evidence>
<organism evidence="2 3">
    <name type="scientific">Pelomonas dachongensis</name>
    <dbReference type="NCBI Taxonomy" id="3299029"/>
    <lineage>
        <taxon>Bacteria</taxon>
        <taxon>Pseudomonadati</taxon>
        <taxon>Pseudomonadota</taxon>
        <taxon>Betaproteobacteria</taxon>
        <taxon>Burkholderiales</taxon>
        <taxon>Sphaerotilaceae</taxon>
        <taxon>Roseateles</taxon>
    </lineage>
</organism>
<feature type="signal peptide" evidence="1">
    <location>
        <begin position="1"/>
        <end position="28"/>
    </location>
</feature>
<dbReference type="InterPro" id="IPR021409">
    <property type="entry name" value="DUF3047"/>
</dbReference>
<dbReference type="RefSeq" id="WP_394469723.1">
    <property type="nucleotide sequence ID" value="NZ_JBIGHY010000002.1"/>
</dbReference>
<accession>A0ABW7EMZ4</accession>
<dbReference type="Pfam" id="PF11249">
    <property type="entry name" value="DUF3047"/>
    <property type="match status" value="1"/>
</dbReference>
<sequence>MKTALLTLCAAALLAACASPKTAPPASADGWQALALPGKKSTTYNWTEKDGRPALEAASDRSASIWRKRLEPALDDVGEVSFSWWAQRLIPNASVADIDREDAVARVIFGFGGDTDKLPLRTRMKFELAQALTGEAPPYATLMYVWDSHLPVGTVVVNPRSDRIRKIVVDSGPALLHRWRDHRRDLAADFRLAFGEEPGPLTSMAVMTDSDNSRGSARTWYGVVELK</sequence>
<dbReference type="Proteomes" id="UP001606300">
    <property type="component" value="Unassembled WGS sequence"/>
</dbReference>
<protein>
    <submittedName>
        <fullName evidence="2">DUF3047 domain-containing protein</fullName>
    </submittedName>
</protein>
<dbReference type="EMBL" id="JBIGHY010000002">
    <property type="protein sequence ID" value="MFG6413645.1"/>
    <property type="molecule type" value="Genomic_DNA"/>
</dbReference>
<proteinExistence type="predicted"/>
<keyword evidence="1" id="KW-0732">Signal</keyword>
<feature type="chain" id="PRO_5045341006" evidence="1">
    <location>
        <begin position="29"/>
        <end position="227"/>
    </location>
</feature>
<evidence type="ECO:0000256" key="1">
    <source>
        <dbReference type="SAM" id="SignalP"/>
    </source>
</evidence>
<keyword evidence="3" id="KW-1185">Reference proteome</keyword>
<reference evidence="2 3" key="1">
    <citation type="submission" date="2024-09" db="EMBL/GenBank/DDBJ databases">
        <title>Novel species of the genus Pelomonas and Roseateles isolated from streams.</title>
        <authorList>
            <person name="Lu H."/>
        </authorList>
    </citation>
    <scope>NUCLEOTIDE SEQUENCE [LARGE SCALE GENOMIC DNA]</scope>
    <source>
        <strain evidence="2 3">DC23W</strain>
    </source>
</reference>
<comment type="caution">
    <text evidence="2">The sequence shown here is derived from an EMBL/GenBank/DDBJ whole genome shotgun (WGS) entry which is preliminary data.</text>
</comment>